<keyword evidence="5 6" id="KW-0472">Membrane</keyword>
<evidence type="ECO:0000313" key="9">
    <source>
        <dbReference type="EMBL" id="KAL3769471.1"/>
    </source>
</evidence>
<comment type="caution">
    <text evidence="9">The sequence shown here is derived from an EMBL/GenBank/DDBJ whole genome shotgun (WGS) entry which is preliminary data.</text>
</comment>
<feature type="signal peptide" evidence="8">
    <location>
        <begin position="1"/>
        <end position="36"/>
    </location>
</feature>
<sequence>MTMKVSNIIRRRIHSTPSLPLLLLMSLLLSSPPAWAGAFNCRGGVQGGGRRTTRSRSTSTAAAASTEFSRSSRPGSSLTSSSSLPLRSFVRYSLWNIPRGGGEDVDLIGDAYTDGAADKSSIELSSSSSTTLMHAATFPTLSSVSSLLKSAGSSYARFLTLYPILTKSLTAGVIFGFSDWVSQLIEQKNQDGTTTTTSSSSSPDGRSRILASFLVGTLFFGPAAHAWYAAIFSLLPSTTLPSTLAKAALGQVIFGPCFTCVYFLANMLSRPNGFQSFTFSSYKNKIISDLPSVWMSGLGYWPLVDLLGYAYVNPNYMPLYVNGASFVWTVYLSGVTNKK</sequence>
<gene>
    <name evidence="9" type="ORF">ACHAWU_008880</name>
</gene>
<organism evidence="9 10">
    <name type="scientific">Discostella pseudostelligera</name>
    <dbReference type="NCBI Taxonomy" id="259834"/>
    <lineage>
        <taxon>Eukaryota</taxon>
        <taxon>Sar</taxon>
        <taxon>Stramenopiles</taxon>
        <taxon>Ochrophyta</taxon>
        <taxon>Bacillariophyta</taxon>
        <taxon>Coscinodiscophyceae</taxon>
        <taxon>Thalassiosirophycidae</taxon>
        <taxon>Stephanodiscales</taxon>
        <taxon>Stephanodiscaceae</taxon>
        <taxon>Discostella</taxon>
    </lineage>
</organism>
<keyword evidence="3 6" id="KW-0812">Transmembrane</keyword>
<feature type="chain" id="PRO_5044787605" evidence="8">
    <location>
        <begin position="37"/>
        <end position="339"/>
    </location>
</feature>
<evidence type="ECO:0000256" key="8">
    <source>
        <dbReference type="SAM" id="SignalP"/>
    </source>
</evidence>
<evidence type="ECO:0000256" key="2">
    <source>
        <dbReference type="ARBA" id="ARBA00006824"/>
    </source>
</evidence>
<evidence type="ECO:0000256" key="4">
    <source>
        <dbReference type="ARBA" id="ARBA00022989"/>
    </source>
</evidence>
<comment type="subcellular location">
    <subcellularLocation>
        <location evidence="1">Membrane</location>
        <topology evidence="1">Multi-pass membrane protein</topology>
    </subcellularLocation>
</comment>
<keyword evidence="10" id="KW-1185">Reference proteome</keyword>
<dbReference type="GO" id="GO:0016020">
    <property type="term" value="C:membrane"/>
    <property type="evidence" value="ECO:0007669"/>
    <property type="project" value="UniProtKB-SubCell"/>
</dbReference>
<dbReference type="Pfam" id="PF04117">
    <property type="entry name" value="Mpv17_PMP22"/>
    <property type="match status" value="1"/>
</dbReference>
<dbReference type="EMBL" id="JALLBG020000055">
    <property type="protein sequence ID" value="KAL3769471.1"/>
    <property type="molecule type" value="Genomic_DNA"/>
</dbReference>
<dbReference type="InterPro" id="IPR007248">
    <property type="entry name" value="Mpv17_PMP22"/>
</dbReference>
<protein>
    <submittedName>
        <fullName evidence="9">Uncharacterized protein</fullName>
    </submittedName>
</protein>
<evidence type="ECO:0000256" key="6">
    <source>
        <dbReference type="RuleBase" id="RU363053"/>
    </source>
</evidence>
<feature type="transmembrane region" description="Helical" evidence="6">
    <location>
        <begin position="316"/>
        <end position="335"/>
    </location>
</feature>
<evidence type="ECO:0000256" key="1">
    <source>
        <dbReference type="ARBA" id="ARBA00004141"/>
    </source>
</evidence>
<accession>A0ABD3N017</accession>
<comment type="similarity">
    <text evidence="2 6">Belongs to the peroxisomal membrane protein PXMP2/4 family.</text>
</comment>
<keyword evidence="4 6" id="KW-1133">Transmembrane helix</keyword>
<name>A0ABD3N017_9STRA</name>
<proteinExistence type="inferred from homology"/>
<reference evidence="9 10" key="1">
    <citation type="submission" date="2024-10" db="EMBL/GenBank/DDBJ databases">
        <title>Updated reference genomes for cyclostephanoid diatoms.</title>
        <authorList>
            <person name="Roberts W.R."/>
            <person name="Alverson A.J."/>
        </authorList>
    </citation>
    <scope>NUCLEOTIDE SEQUENCE [LARGE SCALE GENOMIC DNA]</scope>
    <source>
        <strain evidence="9 10">AJA232-27</strain>
    </source>
</reference>
<evidence type="ECO:0000256" key="3">
    <source>
        <dbReference type="ARBA" id="ARBA00022692"/>
    </source>
</evidence>
<feature type="compositionally biased region" description="Low complexity" evidence="7">
    <location>
        <begin position="55"/>
        <end position="83"/>
    </location>
</feature>
<evidence type="ECO:0000313" key="10">
    <source>
        <dbReference type="Proteomes" id="UP001530293"/>
    </source>
</evidence>
<dbReference type="PANTHER" id="PTHR11266:SF17">
    <property type="entry name" value="PROTEIN MPV17"/>
    <property type="match status" value="1"/>
</dbReference>
<dbReference type="PANTHER" id="PTHR11266">
    <property type="entry name" value="PEROXISOMAL MEMBRANE PROTEIN 2, PXMP2 MPV17"/>
    <property type="match status" value="1"/>
</dbReference>
<feature type="transmembrane region" description="Helical" evidence="6">
    <location>
        <begin position="209"/>
        <end position="235"/>
    </location>
</feature>
<evidence type="ECO:0000256" key="5">
    <source>
        <dbReference type="ARBA" id="ARBA00023136"/>
    </source>
</evidence>
<keyword evidence="8" id="KW-0732">Signal</keyword>
<feature type="transmembrane region" description="Helical" evidence="6">
    <location>
        <begin position="286"/>
        <end position="304"/>
    </location>
</feature>
<feature type="region of interest" description="Disordered" evidence="7">
    <location>
        <begin position="45"/>
        <end position="83"/>
    </location>
</feature>
<evidence type="ECO:0000256" key="7">
    <source>
        <dbReference type="SAM" id="MobiDB-lite"/>
    </source>
</evidence>
<feature type="transmembrane region" description="Helical" evidence="6">
    <location>
        <begin position="247"/>
        <end position="265"/>
    </location>
</feature>
<dbReference type="Proteomes" id="UP001530293">
    <property type="component" value="Unassembled WGS sequence"/>
</dbReference>
<dbReference type="AlphaFoldDB" id="A0ABD3N017"/>